<proteinExistence type="inferred from homology"/>
<sequence>MKIVIAPDSFKESLSALEVARAIEKGFKREFPDADYQIVPMADGGEGTVDALVDATGGKLVHLDVTGPLGNRVQARYGILGDNGASSADKINAATAIIEMASASGLHLVPQNLRDPLLTSSFGTGELIRDALDKGVRHLILGLGGSATNDGGAGMLQALGAKLLNAQGQSLPAGGEALLELAAIDLSELHPALKHTRIDVACDVDNPLCGIRGASHIFGPQKGATQEMVHLLDKALGQFAHVVSHQWPDKAPMALLPGTGAAGGMGYAMVALLDASLTPGVELVITALDLDAAIAGANLVITGEGRIDGQTVYGKTPMGVLNTAKRHNVPCIALAGCLGQEADAIKAHGMKAIFPIVPASVTLEQALATGAANLERTAANVAGIMRLAQP</sequence>
<comment type="caution">
    <text evidence="5">The sequence shown here is derived from an EMBL/GenBank/DDBJ whole genome shotgun (WGS) entry which is preliminary data.</text>
</comment>
<dbReference type="RefSeq" id="WP_248934914.1">
    <property type="nucleotide sequence ID" value="NZ_JAKILF010000002.1"/>
</dbReference>
<reference evidence="6" key="1">
    <citation type="journal article" date="2019" name="Int. J. Syst. Evol. Microbiol.">
        <title>The Global Catalogue of Microorganisms (GCM) 10K type strain sequencing project: providing services to taxonomists for standard genome sequencing and annotation.</title>
        <authorList>
            <consortium name="The Broad Institute Genomics Platform"/>
            <consortium name="The Broad Institute Genome Sequencing Center for Infectious Disease"/>
            <person name="Wu L."/>
            <person name="Ma J."/>
        </authorList>
    </citation>
    <scope>NUCLEOTIDE SEQUENCE [LARGE SCALE GENOMIC DNA]</scope>
    <source>
        <strain evidence="6">KCTC 52277</strain>
    </source>
</reference>
<protein>
    <submittedName>
        <fullName evidence="5">Glycerate kinase</fullName>
    </submittedName>
</protein>
<evidence type="ECO:0000256" key="4">
    <source>
        <dbReference type="PIRNR" id="PIRNR006078"/>
    </source>
</evidence>
<dbReference type="InterPro" id="IPR004381">
    <property type="entry name" value="Glycerate_kinase"/>
</dbReference>
<dbReference type="InterPro" id="IPR018197">
    <property type="entry name" value="Glycerate_kinase_RE-like"/>
</dbReference>
<gene>
    <name evidence="5" type="ORF">ACFOE0_06690</name>
</gene>
<dbReference type="GO" id="GO:0016301">
    <property type="term" value="F:kinase activity"/>
    <property type="evidence" value="ECO:0007669"/>
    <property type="project" value="UniProtKB-KW"/>
</dbReference>
<dbReference type="Proteomes" id="UP001595621">
    <property type="component" value="Unassembled WGS sequence"/>
</dbReference>
<keyword evidence="6" id="KW-1185">Reference proteome</keyword>
<keyword evidence="2 4" id="KW-0808">Transferase</keyword>
<evidence type="ECO:0000256" key="1">
    <source>
        <dbReference type="ARBA" id="ARBA00006284"/>
    </source>
</evidence>
<evidence type="ECO:0000313" key="5">
    <source>
        <dbReference type="EMBL" id="MFC3137880.1"/>
    </source>
</evidence>
<dbReference type="NCBIfam" id="TIGR00045">
    <property type="entry name" value="glycerate kinase"/>
    <property type="match status" value="1"/>
</dbReference>
<dbReference type="Gene3D" id="3.90.1510.10">
    <property type="entry name" value="Glycerate kinase, domain 2"/>
    <property type="match status" value="1"/>
</dbReference>
<evidence type="ECO:0000256" key="3">
    <source>
        <dbReference type="ARBA" id="ARBA00022777"/>
    </source>
</evidence>
<organism evidence="5 6">
    <name type="scientific">Shewanella submarina</name>
    <dbReference type="NCBI Taxonomy" id="2016376"/>
    <lineage>
        <taxon>Bacteria</taxon>
        <taxon>Pseudomonadati</taxon>
        <taxon>Pseudomonadota</taxon>
        <taxon>Gammaproteobacteria</taxon>
        <taxon>Alteromonadales</taxon>
        <taxon>Shewanellaceae</taxon>
        <taxon>Shewanella</taxon>
    </lineage>
</organism>
<dbReference type="InterPro" id="IPR036129">
    <property type="entry name" value="Glycerate_kinase_sf"/>
</dbReference>
<dbReference type="SUPFAM" id="SSF110738">
    <property type="entry name" value="Glycerate kinase I"/>
    <property type="match status" value="1"/>
</dbReference>
<evidence type="ECO:0000256" key="2">
    <source>
        <dbReference type="ARBA" id="ARBA00022679"/>
    </source>
</evidence>
<dbReference type="EMBL" id="JBHRTD010000006">
    <property type="protein sequence ID" value="MFC3137880.1"/>
    <property type="molecule type" value="Genomic_DNA"/>
</dbReference>
<accession>A0ABV7G968</accession>
<dbReference type="Gene3D" id="3.40.50.10350">
    <property type="entry name" value="Glycerate kinase, domain 1"/>
    <property type="match status" value="1"/>
</dbReference>
<dbReference type="PANTHER" id="PTHR21599:SF0">
    <property type="entry name" value="GLYCERATE KINASE"/>
    <property type="match status" value="1"/>
</dbReference>
<dbReference type="Pfam" id="PF02595">
    <property type="entry name" value="Gly_kinase"/>
    <property type="match status" value="1"/>
</dbReference>
<name>A0ABV7G968_9GAMM</name>
<evidence type="ECO:0000313" key="6">
    <source>
        <dbReference type="Proteomes" id="UP001595621"/>
    </source>
</evidence>
<keyword evidence="3 4" id="KW-0418">Kinase</keyword>
<comment type="similarity">
    <text evidence="1 4">Belongs to the glycerate kinase type-1 family.</text>
</comment>
<dbReference type="PANTHER" id="PTHR21599">
    <property type="entry name" value="GLYCERATE KINASE"/>
    <property type="match status" value="1"/>
</dbReference>
<dbReference type="InterPro" id="IPR018193">
    <property type="entry name" value="Glyc_kinase_flavodox-like_fold"/>
</dbReference>
<dbReference type="PIRSF" id="PIRSF006078">
    <property type="entry name" value="GlxK"/>
    <property type="match status" value="1"/>
</dbReference>